<dbReference type="SMART" id="SM00825">
    <property type="entry name" value="PKS_KS"/>
    <property type="match status" value="1"/>
</dbReference>
<dbReference type="PROSITE" id="PS00012">
    <property type="entry name" value="PHOSPHOPANTETHEINE"/>
    <property type="match status" value="1"/>
</dbReference>
<dbReference type="PROSITE" id="PS00606">
    <property type="entry name" value="KS3_1"/>
    <property type="match status" value="1"/>
</dbReference>
<dbReference type="InterPro" id="IPR056501">
    <property type="entry name" value="NAD-bd_HRPKS_sdrA"/>
</dbReference>
<dbReference type="InterPro" id="IPR020841">
    <property type="entry name" value="PKS_Beta-ketoAc_synthase_dom"/>
</dbReference>
<dbReference type="InterPro" id="IPR049900">
    <property type="entry name" value="PKS_mFAS_DH"/>
</dbReference>
<dbReference type="InterPro" id="IPR014030">
    <property type="entry name" value="Ketoacyl_synth_N"/>
</dbReference>
<dbReference type="InterPro" id="IPR016039">
    <property type="entry name" value="Thiolase-like"/>
</dbReference>
<dbReference type="SMART" id="SM00829">
    <property type="entry name" value="PKS_ER"/>
    <property type="match status" value="1"/>
</dbReference>
<evidence type="ECO:0000256" key="2">
    <source>
        <dbReference type="ARBA" id="ARBA00022553"/>
    </source>
</evidence>
<dbReference type="PANTHER" id="PTHR43775">
    <property type="entry name" value="FATTY ACID SYNTHASE"/>
    <property type="match status" value="1"/>
</dbReference>
<dbReference type="Pfam" id="PF23114">
    <property type="entry name" value="NAD-bd_HRPKS_sdrA"/>
    <property type="match status" value="1"/>
</dbReference>
<dbReference type="InterPro" id="IPR014043">
    <property type="entry name" value="Acyl_transferase_dom"/>
</dbReference>
<protein>
    <recommendedName>
        <fullName evidence="14">Polyketide synthase</fullName>
    </recommendedName>
</protein>
<evidence type="ECO:0000313" key="13">
    <source>
        <dbReference type="Proteomes" id="UP001396898"/>
    </source>
</evidence>
<feature type="region of interest" description="N-terminal hotdog fold" evidence="8">
    <location>
        <begin position="995"/>
        <end position="1134"/>
    </location>
</feature>
<dbReference type="PANTHER" id="PTHR43775:SF50">
    <property type="entry name" value="HIGHLY REDUCING POLYKETIDE SYNTHASE SRDA"/>
    <property type="match status" value="1"/>
</dbReference>
<dbReference type="PROSITE" id="PS50075">
    <property type="entry name" value="CARRIER"/>
    <property type="match status" value="1"/>
</dbReference>
<dbReference type="Gene3D" id="3.40.47.10">
    <property type="match status" value="1"/>
</dbReference>
<dbReference type="InterPro" id="IPR036736">
    <property type="entry name" value="ACP-like_sf"/>
</dbReference>
<dbReference type="InterPro" id="IPR016036">
    <property type="entry name" value="Malonyl_transacylase_ACP-bd"/>
</dbReference>
<evidence type="ECO:0008006" key="14">
    <source>
        <dbReference type="Google" id="ProtNLM"/>
    </source>
</evidence>
<organism evidence="12 13">
    <name type="scientific">Apiospora marii</name>
    <dbReference type="NCBI Taxonomy" id="335849"/>
    <lineage>
        <taxon>Eukaryota</taxon>
        <taxon>Fungi</taxon>
        <taxon>Dikarya</taxon>
        <taxon>Ascomycota</taxon>
        <taxon>Pezizomycotina</taxon>
        <taxon>Sordariomycetes</taxon>
        <taxon>Xylariomycetidae</taxon>
        <taxon>Amphisphaeriales</taxon>
        <taxon>Apiosporaceae</taxon>
        <taxon>Apiospora</taxon>
    </lineage>
</organism>
<dbReference type="InterPro" id="IPR049552">
    <property type="entry name" value="PKS_DH_N"/>
</dbReference>
<evidence type="ECO:0000259" key="9">
    <source>
        <dbReference type="PROSITE" id="PS50075"/>
    </source>
</evidence>
<dbReference type="Gene3D" id="3.10.129.110">
    <property type="entry name" value="Polyketide synthase dehydratase"/>
    <property type="match status" value="1"/>
</dbReference>
<dbReference type="InterPro" id="IPR036291">
    <property type="entry name" value="NAD(P)-bd_dom_sf"/>
</dbReference>
<evidence type="ECO:0000313" key="12">
    <source>
        <dbReference type="EMBL" id="KAK8012288.1"/>
    </source>
</evidence>
<dbReference type="SUPFAM" id="SSF52151">
    <property type="entry name" value="FabD/lysophospholipase-like"/>
    <property type="match status" value="1"/>
</dbReference>
<proteinExistence type="predicted"/>
<dbReference type="InterPro" id="IPR049551">
    <property type="entry name" value="PKS_DH_C"/>
</dbReference>
<keyword evidence="4" id="KW-0521">NADP</keyword>
<dbReference type="InterPro" id="IPR011032">
    <property type="entry name" value="GroES-like_sf"/>
</dbReference>
<keyword evidence="1" id="KW-0596">Phosphopantetheine</keyword>
<name>A0ABR1RGI5_9PEZI</name>
<dbReference type="Pfam" id="PF00698">
    <property type="entry name" value="Acyl_transf_1"/>
    <property type="match status" value="1"/>
</dbReference>
<dbReference type="InterPro" id="IPR001227">
    <property type="entry name" value="Ac_transferase_dom_sf"/>
</dbReference>
<evidence type="ECO:0000256" key="5">
    <source>
        <dbReference type="ARBA" id="ARBA00023002"/>
    </source>
</evidence>
<dbReference type="InterPro" id="IPR018201">
    <property type="entry name" value="Ketoacyl_synth_AS"/>
</dbReference>
<dbReference type="InterPro" id="IPR013968">
    <property type="entry name" value="PKS_KR"/>
</dbReference>
<sequence>MPYMRSGTSSDSASDSAGEYITRRFATQSVVDDATYAENIASIFPDSVEKPLSDQLEPIAVVGMGCRLPGDVKSPQEFWDMMMHKRTGQMPEVPKSRFDIDAHFHENNDRPGSFAVKGGYFLQENLKEFDPGMFGITPIEAMWMDPQQRKMLEVVYETFESAGVTLPELAGSQTAVFVASFTADFQQMAFKEPSFRHSLAATGVDPGIISNRISHVFNLKGPSIVVNTACSSSVYAMHNACNALRNHECQAAVVGGVNLVLTVDQHMNTAKLGVLSPTSTCHTFDASADGYGRAEAAGAVYLKRLSDAIRDGDPIRGLLRSSATNNNGKVPGVGITHPNMAGQEAVIRHAYARGGDLDPRLTGLFECHGTGTAVGDPLEVHAVANAMNERRRPEDGPLTIGAVKANIGHSEAASGLSAIIKAILTVERGIVPATRGVTNPSSAIDWKGWQVAVSHDAAPFPNHLPVKRVSVNSFGYGGTNAHVIVESADSLLTQPQTYKLGGAGKTRPSRHRGIANRNRQFLLPFSAHDNATLRRNVKAVGGVAANYDLLDLAYTLGNRRTRFNSRGFAVASAASLKETLESDELSKFTFMESNPSAKPTLGFVFTGQGAQWARMGAELMTYYPSFLRTIRQLDLTLEELDDGPEWTIEDLLLDSPESSRVNEAEFSQPLCTAIQVAIVNLLEAWGVTPKVVVGHSSGEIAAAYAAGLVSGPEAIVAAYYRGKVVRDIKTNGAMLAVGLGAEDVEPYIQNHDNIVIACHNSTAGVTLSGDADAIEQVRKELDAKKVFARIVKTNGKAYHSHHMKPVSRVYEASVRRARRAAVDWDTRLTTDATMVSSVYNAALPSDANIDERYWSANLLSPVLFNQAIQTITSSKEYGDVDLFIEIGPHSAMAGPIRQIKASCKLRHLNYLPSLTRNTDSAAALLRLAGELFLRGYDFDMSRVTAIEDSSSSGKVWVRSGGFVADLPTYQWDKTKQYFAEARMSREHRAPPYMRHDILGSVMMGGSKAEPTWRNVLRLQDLAWLKDHSLGGEAVFPAAGYFSMAMEAVTQLNETASNPVVITGYTLRDVSIKNALVTPDDDSGIEVMLNLRPSLHAKPLSNNSIWWDFNVSSVDRDGITNEHMSGSIAINGRPWRPAVKPAPQFPQRASGKAWNQALRNVGFDYGPTFQDMDDIRFDGRTYAAASKTALRTNVDGVKGESRHVLHPACIDSCLQLLIVAIYAGRTSAMPCGAVPIQVDEVSIWVPTAEQLEVSEAQAFSWIDKRGVRSFVGSNQLVANDGKVVMEITDMRCSLYEAAVPQRDSDPAKPRPYGEIIWKRDAEDVLVTGVPDVGVAELVELLEFKQPDQTVADLSGEFAEEIMERVPDVEVSVTEETEEGDRKPLKEGYFSIVIGSAKDIDGARSLLTKGGRAIFLSDRTTSDAALREAGFSGIEQDFGSYFTAVLPTDAKANGTATTDEKTVQVIYRGGISPPQAMLTQIGAMLKSQGYTVETSNLVDATVEVSDNVILLAEMERPMLVDIDEAEFQSLQKITNNAKNLVWVTAGAAMKGGAPEYNMSAGLTRSLRSEQAALKIVTIDFEEPAAARADVIVRKMLDQISGDSHEREYCVAGGKAWISRLGFNERINSTYCVDESRLIEKQFTSSEPLVGKLQGGKVVFEVATRNTQDLQPEEVEVEVRVSGLNKEDTLVVNGTDYPTEFSHEIGGIVTRVGTAISRFAPGDLVAGFSFDKFSSFQRVPQSFIQKASSVEDMAALAGLPMAFGAAIFGLQTSAALGSGETVLILPGAGLAGNAAIQVTKALGGKPFIAVREASEIDAVAKLYGLPQDRVVPIMELETRRSTSSSYHEFNVIFSSGWVDPGLAHETWRYLAPLGRFVDCGRKNVLSRTIIDTIPTNRGASYVAFDMLDLHEHRPELLGKLMQSVADFHQAGQITSLQPQCERNIAEINDCITSFSGSYTAGKTLLLHEPHPSLPLQVVPRIPTLQLHADVTYLLIGCLGGLGRSLTSWMMSKGARSFTFLSRSGADSQQAATLVASLENAGARVQVIRGDASSRADVDLAVKQVDPARPIRGVIHAAMVLRDGLFHNMPYENWVASTKPKVAGAMNLHNALAGEPLDFFVMTSSISGTLGTPAQSNYAAGNTYMDALARHRVANGQHAASIVIPMVVGVGVVAENMELEGALRRKGMYGIDDEGLLAAFEAAILEQGDDARVGPDHIVAGMDPALLAAAIAEAGDDCDSFWTADPRFKKVVHAMKGTVGADERGDSLLGSLKSGALVGAEAKSAIASHMAGKLSRMLMLDDGAVSVDKGSIASYGIDSMIGAELRSWIFKEMAVDVPFQQLLGANLTVNKFADLICSKYGLEL</sequence>
<dbReference type="CDD" id="cd05195">
    <property type="entry name" value="enoyl_red"/>
    <property type="match status" value="1"/>
</dbReference>
<reference evidence="12 13" key="1">
    <citation type="submission" date="2023-01" db="EMBL/GenBank/DDBJ databases">
        <title>Analysis of 21 Apiospora genomes using comparative genomics revels a genus with tremendous synthesis potential of carbohydrate active enzymes and secondary metabolites.</title>
        <authorList>
            <person name="Sorensen T."/>
        </authorList>
    </citation>
    <scope>NUCLEOTIDE SEQUENCE [LARGE SCALE GENOMIC DNA]</scope>
    <source>
        <strain evidence="12 13">CBS 20057</strain>
    </source>
</reference>
<dbReference type="SUPFAM" id="SSF51735">
    <property type="entry name" value="NAD(P)-binding Rossmann-fold domains"/>
    <property type="match status" value="2"/>
</dbReference>
<feature type="region of interest" description="C-terminal hotdog fold" evidence="8">
    <location>
        <begin position="1145"/>
        <end position="1300"/>
    </location>
</feature>
<dbReference type="InterPro" id="IPR006162">
    <property type="entry name" value="Ppantetheine_attach_site"/>
</dbReference>
<evidence type="ECO:0000256" key="8">
    <source>
        <dbReference type="PROSITE-ProRule" id="PRU01363"/>
    </source>
</evidence>
<dbReference type="SMART" id="SM00827">
    <property type="entry name" value="PKS_AT"/>
    <property type="match status" value="1"/>
</dbReference>
<keyword evidence="6" id="KW-0511">Multifunctional enzyme</keyword>
<dbReference type="SMART" id="SM00826">
    <property type="entry name" value="PKS_DH"/>
    <property type="match status" value="1"/>
</dbReference>
<dbReference type="InterPro" id="IPR013154">
    <property type="entry name" value="ADH-like_N"/>
</dbReference>
<dbReference type="InterPro" id="IPR020843">
    <property type="entry name" value="ER"/>
</dbReference>
<dbReference type="Pfam" id="PF16197">
    <property type="entry name" value="KAsynt_C_assoc"/>
    <property type="match status" value="1"/>
</dbReference>
<dbReference type="InterPro" id="IPR014031">
    <property type="entry name" value="Ketoacyl_synth_C"/>
</dbReference>
<comment type="caution">
    <text evidence="12">The sequence shown here is derived from an EMBL/GenBank/DDBJ whole genome shotgun (WGS) entry which is preliminary data.</text>
</comment>
<dbReference type="Pfam" id="PF08659">
    <property type="entry name" value="KR"/>
    <property type="match status" value="1"/>
</dbReference>
<dbReference type="PROSITE" id="PS52004">
    <property type="entry name" value="KS3_2"/>
    <property type="match status" value="1"/>
</dbReference>
<dbReference type="Gene3D" id="3.40.50.720">
    <property type="entry name" value="NAD(P)-binding Rossmann-like Domain"/>
    <property type="match status" value="3"/>
</dbReference>
<keyword evidence="7" id="KW-0012">Acyltransferase</keyword>
<feature type="domain" description="Carrier" evidence="9">
    <location>
        <begin position="2277"/>
        <end position="2356"/>
    </location>
</feature>
<feature type="active site" description="Proton donor; for dehydratase activity" evidence="8">
    <location>
        <position position="1210"/>
    </location>
</feature>
<evidence type="ECO:0000256" key="6">
    <source>
        <dbReference type="ARBA" id="ARBA00023268"/>
    </source>
</evidence>
<dbReference type="InterPro" id="IPR057326">
    <property type="entry name" value="KR_dom"/>
</dbReference>
<dbReference type="InterPro" id="IPR016035">
    <property type="entry name" value="Acyl_Trfase/lysoPLipase"/>
</dbReference>
<dbReference type="Gene3D" id="3.40.366.10">
    <property type="entry name" value="Malonyl-Coenzyme A Acyl Carrier Protein, domain 2"/>
    <property type="match status" value="1"/>
</dbReference>
<keyword evidence="13" id="KW-1185">Reference proteome</keyword>
<dbReference type="EMBL" id="JAQQWI010000015">
    <property type="protein sequence ID" value="KAK8012288.1"/>
    <property type="molecule type" value="Genomic_DNA"/>
</dbReference>
<dbReference type="Pfam" id="PF00109">
    <property type="entry name" value="ketoacyl-synt"/>
    <property type="match status" value="1"/>
</dbReference>
<keyword evidence="3" id="KW-0808">Transferase</keyword>
<evidence type="ECO:0000256" key="1">
    <source>
        <dbReference type="ARBA" id="ARBA00022450"/>
    </source>
</evidence>
<dbReference type="Pfam" id="PF08240">
    <property type="entry name" value="ADH_N"/>
    <property type="match status" value="1"/>
</dbReference>
<dbReference type="Gene3D" id="3.90.180.10">
    <property type="entry name" value="Medium-chain alcohol dehydrogenases, catalytic domain"/>
    <property type="match status" value="1"/>
</dbReference>
<dbReference type="InterPro" id="IPR020807">
    <property type="entry name" value="PKS_DH"/>
</dbReference>
<dbReference type="InterPro" id="IPR050091">
    <property type="entry name" value="PKS_NRPS_Biosynth_Enz"/>
</dbReference>
<dbReference type="Proteomes" id="UP001396898">
    <property type="component" value="Unassembled WGS sequence"/>
</dbReference>
<gene>
    <name evidence="12" type="ORF">PG991_009663</name>
</gene>
<dbReference type="InterPro" id="IPR042104">
    <property type="entry name" value="PKS_dehydratase_sf"/>
</dbReference>
<feature type="active site" description="Proton acceptor; for dehydratase activity" evidence="8">
    <location>
        <position position="1027"/>
    </location>
</feature>
<evidence type="ECO:0000259" key="11">
    <source>
        <dbReference type="PROSITE" id="PS52019"/>
    </source>
</evidence>
<dbReference type="InterPro" id="IPR009081">
    <property type="entry name" value="PP-bd_ACP"/>
</dbReference>
<dbReference type="CDD" id="cd00833">
    <property type="entry name" value="PKS"/>
    <property type="match status" value="1"/>
</dbReference>
<dbReference type="SUPFAM" id="SSF47336">
    <property type="entry name" value="ACP-like"/>
    <property type="match status" value="1"/>
</dbReference>
<dbReference type="Pfam" id="PF14765">
    <property type="entry name" value="PS-DH"/>
    <property type="match status" value="1"/>
</dbReference>
<evidence type="ECO:0000256" key="4">
    <source>
        <dbReference type="ARBA" id="ARBA00022857"/>
    </source>
</evidence>
<dbReference type="PROSITE" id="PS52019">
    <property type="entry name" value="PKS_MFAS_DH"/>
    <property type="match status" value="1"/>
</dbReference>
<dbReference type="SUPFAM" id="SSF50129">
    <property type="entry name" value="GroES-like"/>
    <property type="match status" value="1"/>
</dbReference>
<dbReference type="Pfam" id="PF02801">
    <property type="entry name" value="Ketoacyl-synt_C"/>
    <property type="match status" value="1"/>
</dbReference>
<dbReference type="SMART" id="SM00822">
    <property type="entry name" value="PKS_KR"/>
    <property type="match status" value="1"/>
</dbReference>
<evidence type="ECO:0000259" key="10">
    <source>
        <dbReference type="PROSITE" id="PS52004"/>
    </source>
</evidence>
<dbReference type="SUPFAM" id="SSF53901">
    <property type="entry name" value="Thiolase-like"/>
    <property type="match status" value="1"/>
</dbReference>
<evidence type="ECO:0000256" key="3">
    <source>
        <dbReference type="ARBA" id="ARBA00022679"/>
    </source>
</evidence>
<feature type="domain" description="Ketosynthase family 3 (KS3)" evidence="10">
    <location>
        <begin position="56"/>
        <end position="487"/>
    </location>
</feature>
<accession>A0ABR1RGI5</accession>
<dbReference type="Pfam" id="PF21089">
    <property type="entry name" value="PKS_DH_N"/>
    <property type="match status" value="1"/>
</dbReference>
<evidence type="ECO:0000256" key="7">
    <source>
        <dbReference type="ARBA" id="ARBA00023315"/>
    </source>
</evidence>
<keyword evidence="5" id="KW-0560">Oxidoreductase</keyword>
<feature type="domain" description="PKS/mFAS DH" evidence="11">
    <location>
        <begin position="995"/>
        <end position="1300"/>
    </location>
</feature>
<keyword evidence="2" id="KW-0597">Phosphoprotein</keyword>
<dbReference type="SUPFAM" id="SSF55048">
    <property type="entry name" value="Probable ACP-binding domain of malonyl-CoA ACP transacylase"/>
    <property type="match status" value="1"/>
</dbReference>
<dbReference type="InterPro" id="IPR032821">
    <property type="entry name" value="PKS_assoc"/>
</dbReference>